<dbReference type="Proteomes" id="UP000014500">
    <property type="component" value="Unassembled WGS sequence"/>
</dbReference>
<dbReference type="HOGENOM" id="CLU_1542025_0_0_1"/>
<evidence type="ECO:0000313" key="2">
    <source>
        <dbReference type="Proteomes" id="UP000014500"/>
    </source>
</evidence>
<protein>
    <submittedName>
        <fullName evidence="1">Uncharacterized protein</fullName>
    </submittedName>
</protein>
<name>T1INQ5_STRMM</name>
<organism evidence="1 2">
    <name type="scientific">Strigamia maritima</name>
    <name type="common">European centipede</name>
    <name type="synonym">Geophilus maritimus</name>
    <dbReference type="NCBI Taxonomy" id="126957"/>
    <lineage>
        <taxon>Eukaryota</taxon>
        <taxon>Metazoa</taxon>
        <taxon>Ecdysozoa</taxon>
        <taxon>Arthropoda</taxon>
        <taxon>Myriapoda</taxon>
        <taxon>Chilopoda</taxon>
        <taxon>Pleurostigmophora</taxon>
        <taxon>Geophilomorpha</taxon>
        <taxon>Linotaeniidae</taxon>
        <taxon>Strigamia</taxon>
    </lineage>
</organism>
<evidence type="ECO:0000313" key="1">
    <source>
        <dbReference type="EnsemblMetazoa" id="SMAR002639-PA"/>
    </source>
</evidence>
<keyword evidence="2" id="KW-1185">Reference proteome</keyword>
<reference evidence="2" key="1">
    <citation type="submission" date="2011-05" db="EMBL/GenBank/DDBJ databases">
        <authorList>
            <person name="Richards S.R."/>
            <person name="Qu J."/>
            <person name="Jiang H."/>
            <person name="Jhangiani S.N."/>
            <person name="Agravi P."/>
            <person name="Goodspeed R."/>
            <person name="Gross S."/>
            <person name="Mandapat C."/>
            <person name="Jackson L."/>
            <person name="Mathew T."/>
            <person name="Pu L."/>
            <person name="Thornton R."/>
            <person name="Saada N."/>
            <person name="Wilczek-Boney K.B."/>
            <person name="Lee S."/>
            <person name="Kovar C."/>
            <person name="Wu Y."/>
            <person name="Scherer S.E."/>
            <person name="Worley K.C."/>
            <person name="Muzny D.M."/>
            <person name="Gibbs R."/>
        </authorList>
    </citation>
    <scope>NUCLEOTIDE SEQUENCE</scope>
    <source>
        <strain evidence="2">Brora</strain>
    </source>
</reference>
<accession>T1INQ5</accession>
<dbReference type="EMBL" id="JH431198">
    <property type="status" value="NOT_ANNOTATED_CDS"/>
    <property type="molecule type" value="Genomic_DNA"/>
</dbReference>
<sequence>MARIKAYHNGAFKAKHIIVQNRYLLLNIQLVLTVNATCGKSQEQCFGTKRPCCKGFDCIIEHGRQFCAPHCGKLHEPCAGTKQPCCEGCIQLKVADLDTQIMGTDKIRQNQTKSDKMAYAKIRHNSILSDFVCSVWDCENVKLTLCMLSVQSMSGVSETSKMKDCEILDIWYHY</sequence>
<reference evidence="1" key="2">
    <citation type="submission" date="2015-02" db="UniProtKB">
        <authorList>
            <consortium name="EnsemblMetazoa"/>
        </authorList>
    </citation>
    <scope>IDENTIFICATION</scope>
</reference>
<dbReference type="EnsemblMetazoa" id="SMAR002639-RA">
    <property type="protein sequence ID" value="SMAR002639-PA"/>
    <property type="gene ID" value="SMAR002639"/>
</dbReference>
<proteinExistence type="predicted"/>
<dbReference type="AlphaFoldDB" id="T1INQ5"/>